<evidence type="ECO:0000256" key="1">
    <source>
        <dbReference type="SAM" id="MobiDB-lite"/>
    </source>
</evidence>
<evidence type="ECO:0000313" key="2">
    <source>
        <dbReference type="EMBL" id="SBR29350.1"/>
    </source>
</evidence>
<gene>
    <name evidence="2" type="primary">Nfu_g_1_012676</name>
</gene>
<reference evidence="2" key="2">
    <citation type="submission" date="2016-06" db="EMBL/GenBank/DDBJ databases">
        <title>The genome of a short-lived fish provides insights into sex chromosome evolution and the genetic control of aging.</title>
        <authorList>
            <person name="Reichwald K."/>
            <person name="Felder M."/>
            <person name="Petzold A."/>
            <person name="Koch P."/>
            <person name="Groth M."/>
            <person name="Platzer M."/>
        </authorList>
    </citation>
    <scope>NUCLEOTIDE SEQUENCE</scope>
    <source>
        <tissue evidence="2">Brain</tissue>
    </source>
</reference>
<feature type="region of interest" description="Disordered" evidence="1">
    <location>
        <begin position="1"/>
        <end position="61"/>
    </location>
</feature>
<feature type="compositionally biased region" description="Low complexity" evidence="1">
    <location>
        <begin position="1"/>
        <end position="12"/>
    </location>
</feature>
<feature type="compositionally biased region" description="Low complexity" evidence="1">
    <location>
        <begin position="33"/>
        <end position="54"/>
    </location>
</feature>
<feature type="compositionally biased region" description="Basic and acidic residues" evidence="1">
    <location>
        <begin position="19"/>
        <end position="29"/>
    </location>
</feature>
<name>A0A1A8KAA7_NOTKU</name>
<reference evidence="2" key="1">
    <citation type="submission" date="2016-05" db="EMBL/GenBank/DDBJ databases">
        <authorList>
            <person name="Lavstsen T."/>
            <person name="Jespersen J.S."/>
        </authorList>
    </citation>
    <scope>NUCLEOTIDE SEQUENCE</scope>
    <source>
        <tissue evidence="2">Brain</tissue>
    </source>
</reference>
<organism evidence="2">
    <name type="scientific">Nothobranchius kuhntae</name>
    <name type="common">Beira killifish</name>
    <dbReference type="NCBI Taxonomy" id="321403"/>
    <lineage>
        <taxon>Eukaryota</taxon>
        <taxon>Metazoa</taxon>
        <taxon>Chordata</taxon>
        <taxon>Craniata</taxon>
        <taxon>Vertebrata</taxon>
        <taxon>Euteleostomi</taxon>
        <taxon>Actinopterygii</taxon>
        <taxon>Neopterygii</taxon>
        <taxon>Teleostei</taxon>
        <taxon>Neoteleostei</taxon>
        <taxon>Acanthomorphata</taxon>
        <taxon>Ovalentaria</taxon>
        <taxon>Atherinomorphae</taxon>
        <taxon>Cyprinodontiformes</taxon>
        <taxon>Nothobranchiidae</taxon>
        <taxon>Nothobranchius</taxon>
    </lineage>
</organism>
<sequence length="86" mass="9085">TQGILPSPSSPSVSPPPSDEEKGRLDPKRGTLASVPPSSAECSSRSSDSSGASPPRTPLTSARLKLRLAHLKVEAEEKTLERTHEL</sequence>
<feature type="non-terminal residue" evidence="2">
    <location>
        <position position="86"/>
    </location>
</feature>
<dbReference type="EMBL" id="HAEE01009300">
    <property type="protein sequence ID" value="SBR29350.1"/>
    <property type="molecule type" value="Transcribed_RNA"/>
</dbReference>
<protein>
    <submittedName>
        <fullName evidence="2">Uncharacterized protein</fullName>
    </submittedName>
</protein>
<accession>A0A1A8KAA7</accession>
<feature type="non-terminal residue" evidence="2">
    <location>
        <position position="1"/>
    </location>
</feature>
<dbReference type="AlphaFoldDB" id="A0A1A8KAA7"/>
<proteinExistence type="predicted"/>